<dbReference type="InterPro" id="IPR051265">
    <property type="entry name" value="HIBADH-related_NP60_sf"/>
</dbReference>
<evidence type="ECO:0000256" key="1">
    <source>
        <dbReference type="ARBA" id="ARBA00023002"/>
    </source>
</evidence>
<dbReference type="PIRSF" id="PIRSF000103">
    <property type="entry name" value="HIBADH"/>
    <property type="match status" value="1"/>
</dbReference>
<evidence type="ECO:0000259" key="3">
    <source>
        <dbReference type="Pfam" id="PF21761"/>
    </source>
</evidence>
<dbReference type="Proteomes" id="UP000587524">
    <property type="component" value="Unassembled WGS sequence"/>
</dbReference>
<dbReference type="PANTHER" id="PTHR43580:SF2">
    <property type="entry name" value="CYTOKINE-LIKE NUCLEAR FACTOR N-PAC"/>
    <property type="match status" value="1"/>
</dbReference>
<dbReference type="InterPro" id="IPR036291">
    <property type="entry name" value="NAD(P)-bd_dom_sf"/>
</dbReference>
<dbReference type="InterPro" id="IPR013328">
    <property type="entry name" value="6PGD_dom2"/>
</dbReference>
<feature type="domain" description="NADPH-dependent reductive aminase-like C-terminal" evidence="3">
    <location>
        <begin position="209"/>
        <end position="336"/>
    </location>
</feature>
<name>A0ABR6C346_9HYPH</name>
<keyword evidence="1" id="KW-0560">Oxidoreductase</keyword>
<comment type="caution">
    <text evidence="4">The sequence shown here is derived from an EMBL/GenBank/DDBJ whole genome shotgun (WGS) entry which is preliminary data.</text>
</comment>
<dbReference type="InterPro" id="IPR015815">
    <property type="entry name" value="HIBADH-related"/>
</dbReference>
<dbReference type="Pfam" id="PF03446">
    <property type="entry name" value="NAD_binding_2"/>
    <property type="match status" value="1"/>
</dbReference>
<organism evidence="4 5">
    <name type="scientific">Aminobacter ciceronei</name>
    <dbReference type="NCBI Taxonomy" id="150723"/>
    <lineage>
        <taxon>Bacteria</taxon>
        <taxon>Pseudomonadati</taxon>
        <taxon>Pseudomonadota</taxon>
        <taxon>Alphaproteobacteria</taxon>
        <taxon>Hyphomicrobiales</taxon>
        <taxon>Phyllobacteriaceae</taxon>
        <taxon>Aminobacter</taxon>
    </lineage>
</organism>
<dbReference type="EMBL" id="JACJHZ010000005">
    <property type="protein sequence ID" value="MBA9019405.1"/>
    <property type="molecule type" value="Genomic_DNA"/>
</dbReference>
<dbReference type="Pfam" id="PF21761">
    <property type="entry name" value="RedAm-like_C"/>
    <property type="match status" value="1"/>
</dbReference>
<gene>
    <name evidence="4" type="ORF">HNQ97_001396</name>
</gene>
<protein>
    <submittedName>
        <fullName evidence="4">3-hydroxyisobutyrate dehydrogenase-like beta-hydroxyacid dehydrogenase</fullName>
    </submittedName>
</protein>
<dbReference type="SUPFAM" id="SSF51735">
    <property type="entry name" value="NAD(P)-binding Rossmann-fold domains"/>
    <property type="match status" value="1"/>
</dbReference>
<evidence type="ECO:0000259" key="2">
    <source>
        <dbReference type="Pfam" id="PF03446"/>
    </source>
</evidence>
<dbReference type="PANTHER" id="PTHR43580">
    <property type="entry name" value="OXIDOREDUCTASE GLYR1-RELATED"/>
    <property type="match status" value="1"/>
</dbReference>
<reference evidence="4 5" key="1">
    <citation type="submission" date="2020-08" db="EMBL/GenBank/DDBJ databases">
        <title>Genomic Encyclopedia of Type Strains, Phase IV (KMG-IV): sequencing the most valuable type-strain genomes for metagenomic binning, comparative biology and taxonomic classification.</title>
        <authorList>
            <person name="Goeker M."/>
        </authorList>
    </citation>
    <scope>NUCLEOTIDE SEQUENCE [LARGE SCALE GENOMIC DNA]</scope>
    <source>
        <strain evidence="4 5">DSM 17455</strain>
    </source>
</reference>
<evidence type="ECO:0000313" key="4">
    <source>
        <dbReference type="EMBL" id="MBA9019405.1"/>
    </source>
</evidence>
<dbReference type="Gene3D" id="1.10.1040.10">
    <property type="entry name" value="N-(1-d-carboxylethyl)-l-norvaline Dehydrogenase, domain 2"/>
    <property type="match status" value="1"/>
</dbReference>
<proteinExistence type="predicted"/>
<accession>A0ABR6C346</accession>
<dbReference type="InterPro" id="IPR006115">
    <property type="entry name" value="6PGDH_NADP-bd"/>
</dbReference>
<keyword evidence="5" id="KW-1185">Reference proteome</keyword>
<sequence length="340" mass="35960">MSMLLSLPPGDYLRPGSYCVPPISPYLHDVATDVASWRRQLIWRVGMKRSIAVLGTGRMGSALARALLASDHRMTVWNRTKDKAEPLALLGATVASSALEAVTSAEVIIVNVSDYKATAGILRDDAVASAVRGKLIVDLTSGTPQGARDAAEWCGRHGAGYLDGAIMATPDFIGTDAGTILVSGQGQAFRDNEAVFRALGGNVQHVGQDPGRANALDSALLALMWGALFGALNAIAVSQAEDIDLGELSRQWTATAPVVEGLVTDLIKRTDAGRFASDEETLSSISIHHSAFQHLLELMDARGIDRAVVDGYGFFFQRAIAAGQLHGDFAALSQFMGKAA</sequence>
<feature type="domain" description="6-phosphogluconate dehydrogenase NADP-binding" evidence="2">
    <location>
        <begin position="50"/>
        <end position="207"/>
    </location>
</feature>
<dbReference type="Gene3D" id="3.40.50.720">
    <property type="entry name" value="NAD(P)-binding Rossmann-like Domain"/>
    <property type="match status" value="1"/>
</dbReference>
<evidence type="ECO:0000313" key="5">
    <source>
        <dbReference type="Proteomes" id="UP000587524"/>
    </source>
</evidence>
<dbReference type="InterPro" id="IPR048666">
    <property type="entry name" value="RedAm-like_C"/>
</dbReference>